<dbReference type="Proteomes" id="UP001597108">
    <property type="component" value="Unassembled WGS sequence"/>
</dbReference>
<feature type="domain" description="6-phosphogluconate dehydrogenase NADP-binding" evidence="3">
    <location>
        <begin position="4"/>
        <end position="159"/>
    </location>
</feature>
<evidence type="ECO:0000313" key="5">
    <source>
        <dbReference type="EMBL" id="MFD0980673.1"/>
    </source>
</evidence>
<name>A0ABW3ITH8_9RHOB</name>
<dbReference type="Pfam" id="PF14833">
    <property type="entry name" value="NAD_binding_11"/>
    <property type="match status" value="1"/>
</dbReference>
<dbReference type="InterPro" id="IPR013328">
    <property type="entry name" value="6PGD_dom2"/>
</dbReference>
<dbReference type="EMBL" id="JBHTJT010000029">
    <property type="protein sequence ID" value="MFD0980673.1"/>
    <property type="molecule type" value="Genomic_DNA"/>
</dbReference>
<keyword evidence="6" id="KW-1185">Reference proteome</keyword>
<dbReference type="PANTHER" id="PTHR22981">
    <property type="entry name" value="3-HYDROXYISOBUTYRATE DEHYDROGENASE-RELATED"/>
    <property type="match status" value="1"/>
</dbReference>
<dbReference type="InterPro" id="IPR015815">
    <property type="entry name" value="HIBADH-related"/>
</dbReference>
<dbReference type="Gene3D" id="3.40.50.720">
    <property type="entry name" value="NAD(P)-binding Rossmann-like Domain"/>
    <property type="match status" value="1"/>
</dbReference>
<evidence type="ECO:0000256" key="2">
    <source>
        <dbReference type="ARBA" id="ARBA00023027"/>
    </source>
</evidence>
<evidence type="ECO:0000259" key="3">
    <source>
        <dbReference type="Pfam" id="PF03446"/>
    </source>
</evidence>
<dbReference type="InterPro" id="IPR036291">
    <property type="entry name" value="NAD(P)-bd_dom_sf"/>
</dbReference>
<dbReference type="RefSeq" id="WP_386075207.1">
    <property type="nucleotide sequence ID" value="NZ_JBHTJT010000029.1"/>
</dbReference>
<dbReference type="EC" id="1.1.-.-" evidence="5"/>
<proteinExistence type="predicted"/>
<dbReference type="Pfam" id="PF03446">
    <property type="entry name" value="NAD_binding_2"/>
    <property type="match status" value="1"/>
</dbReference>
<organism evidence="5 6">
    <name type="scientific">Tropicimonas aquimaris</name>
    <dbReference type="NCBI Taxonomy" id="914152"/>
    <lineage>
        <taxon>Bacteria</taxon>
        <taxon>Pseudomonadati</taxon>
        <taxon>Pseudomonadota</taxon>
        <taxon>Alphaproteobacteria</taxon>
        <taxon>Rhodobacterales</taxon>
        <taxon>Roseobacteraceae</taxon>
        <taxon>Tropicimonas</taxon>
    </lineage>
</organism>
<dbReference type="SUPFAM" id="SSF51735">
    <property type="entry name" value="NAD(P)-binding Rossmann-fold domains"/>
    <property type="match status" value="1"/>
</dbReference>
<dbReference type="PANTHER" id="PTHR22981:SF80">
    <property type="entry name" value="BLR4309 PROTEIN"/>
    <property type="match status" value="1"/>
</dbReference>
<evidence type="ECO:0000259" key="4">
    <source>
        <dbReference type="Pfam" id="PF14833"/>
    </source>
</evidence>
<feature type="domain" description="3-hydroxyisobutyrate dehydrogenase-like NAD-binding" evidence="4">
    <location>
        <begin position="162"/>
        <end position="283"/>
    </location>
</feature>
<comment type="caution">
    <text evidence="5">The sequence shown here is derived from an EMBL/GenBank/DDBJ whole genome shotgun (WGS) entry which is preliminary data.</text>
</comment>
<dbReference type="PIRSF" id="PIRSF000103">
    <property type="entry name" value="HIBADH"/>
    <property type="match status" value="1"/>
</dbReference>
<sequence>MANVTIVGFGVMGRAAGRLLLDAGHALRISDPAPASLAAAADMSVEAVSLSAVADRPGLVLLFLPGPDQIRQVVSGAGGLLATAKAPITIVDHSTANPEVARDMAELAKARGHHWIDAPVLGRPQVAGKWTLPIGQTEGALDSARPILECYAANLFEIGGAGSGHVVKLLNQMMFGAINAMTAEMMAVAERLGVAPARLYEIMMASNAATVSNLYRELGKRVSEDRYDEATFSMRLLEKDVRLGLEMARAAGLEPKVGASVAALNEAALAAGHGDEDTAVLWKVVASDG</sequence>
<dbReference type="InterPro" id="IPR029154">
    <property type="entry name" value="HIBADH-like_NADP-bd"/>
</dbReference>
<keyword evidence="2" id="KW-0520">NAD</keyword>
<dbReference type="Gene3D" id="1.10.1040.10">
    <property type="entry name" value="N-(1-d-carboxylethyl)-l-norvaline Dehydrogenase, domain 2"/>
    <property type="match status" value="1"/>
</dbReference>
<dbReference type="InterPro" id="IPR006115">
    <property type="entry name" value="6PGDH_NADP-bd"/>
</dbReference>
<dbReference type="SUPFAM" id="SSF48179">
    <property type="entry name" value="6-phosphogluconate dehydrogenase C-terminal domain-like"/>
    <property type="match status" value="1"/>
</dbReference>
<keyword evidence="1 5" id="KW-0560">Oxidoreductase</keyword>
<dbReference type="InterPro" id="IPR008927">
    <property type="entry name" value="6-PGluconate_DH-like_C_sf"/>
</dbReference>
<protein>
    <submittedName>
        <fullName evidence="5">NAD(P)-dependent oxidoreductase</fullName>
        <ecNumber evidence="5">1.1.-.-</ecNumber>
    </submittedName>
</protein>
<gene>
    <name evidence="5" type="ORF">ACFQ2S_13545</name>
</gene>
<evidence type="ECO:0000313" key="6">
    <source>
        <dbReference type="Proteomes" id="UP001597108"/>
    </source>
</evidence>
<dbReference type="GO" id="GO:0016491">
    <property type="term" value="F:oxidoreductase activity"/>
    <property type="evidence" value="ECO:0007669"/>
    <property type="project" value="UniProtKB-KW"/>
</dbReference>
<accession>A0ABW3ITH8</accession>
<evidence type="ECO:0000256" key="1">
    <source>
        <dbReference type="ARBA" id="ARBA00023002"/>
    </source>
</evidence>
<reference evidence="6" key="1">
    <citation type="journal article" date="2019" name="Int. J. Syst. Evol. Microbiol.">
        <title>The Global Catalogue of Microorganisms (GCM) 10K type strain sequencing project: providing services to taxonomists for standard genome sequencing and annotation.</title>
        <authorList>
            <consortium name="The Broad Institute Genomics Platform"/>
            <consortium name="The Broad Institute Genome Sequencing Center for Infectious Disease"/>
            <person name="Wu L."/>
            <person name="Ma J."/>
        </authorList>
    </citation>
    <scope>NUCLEOTIDE SEQUENCE [LARGE SCALE GENOMIC DNA]</scope>
    <source>
        <strain evidence="6">CCUG 60524</strain>
    </source>
</reference>